<evidence type="ECO:0000313" key="1">
    <source>
        <dbReference type="EMBL" id="TMS03233.1"/>
    </source>
</evidence>
<accession>A0ACD3Q9M5</accession>
<gene>
    <name evidence="1" type="ORF">E3U43_000122</name>
</gene>
<sequence>MTTARGCCSSSDTFQHLVFYLHKAADNDDFGDKRNTEHKRSSDFHQRDRCEQVLQADLPHHTKASSKGTETPQCYPESGHSVKKRSKNSRLHSHLDKQALNLVLETSAFILEQAVYHNVKPASLQQQLEAVHLNPDKAEMLAQTWATSGPELVERLKHNVFAPKKAQPFPASHLSSDAVEASRPNKSHMVYYYGLSLHHKTLNCPALTQCC</sequence>
<comment type="caution">
    <text evidence="1">The sequence shown here is derived from an EMBL/GenBank/DDBJ whole genome shotgun (WGS) entry which is preliminary data.</text>
</comment>
<proteinExistence type="predicted"/>
<name>A0ACD3Q9M5_LARCR</name>
<organism evidence="1 2">
    <name type="scientific">Larimichthys crocea</name>
    <name type="common">Large yellow croaker</name>
    <name type="synonym">Pseudosciaena crocea</name>
    <dbReference type="NCBI Taxonomy" id="215358"/>
    <lineage>
        <taxon>Eukaryota</taxon>
        <taxon>Metazoa</taxon>
        <taxon>Chordata</taxon>
        <taxon>Craniata</taxon>
        <taxon>Vertebrata</taxon>
        <taxon>Euteleostomi</taxon>
        <taxon>Actinopterygii</taxon>
        <taxon>Neopterygii</taxon>
        <taxon>Teleostei</taxon>
        <taxon>Neoteleostei</taxon>
        <taxon>Acanthomorphata</taxon>
        <taxon>Eupercaria</taxon>
        <taxon>Sciaenidae</taxon>
        <taxon>Larimichthys</taxon>
    </lineage>
</organism>
<keyword evidence="2" id="KW-1185">Reference proteome</keyword>
<evidence type="ECO:0000313" key="2">
    <source>
        <dbReference type="Proteomes" id="UP000793456"/>
    </source>
</evidence>
<protein>
    <submittedName>
        <fullName evidence="1">Uncharacterized protein</fullName>
    </submittedName>
</protein>
<dbReference type="Proteomes" id="UP000793456">
    <property type="component" value="Chromosome XXII"/>
</dbReference>
<reference evidence="1" key="1">
    <citation type="submission" date="2018-11" db="EMBL/GenBank/DDBJ databases">
        <title>The sequence and de novo assembly of Larimichthys crocea genome using PacBio and Hi-C technologies.</title>
        <authorList>
            <person name="Xu P."/>
            <person name="Chen B."/>
            <person name="Zhou Z."/>
            <person name="Ke Q."/>
            <person name="Wu Y."/>
            <person name="Bai H."/>
            <person name="Pu F."/>
        </authorList>
    </citation>
    <scope>NUCLEOTIDE SEQUENCE</scope>
    <source>
        <tissue evidence="1">Muscle</tissue>
    </source>
</reference>
<dbReference type="EMBL" id="CM011695">
    <property type="protein sequence ID" value="TMS03233.1"/>
    <property type="molecule type" value="Genomic_DNA"/>
</dbReference>